<protein>
    <submittedName>
        <fullName evidence="2">Uncharacterized protein</fullName>
    </submittedName>
</protein>
<feature type="transmembrane region" description="Helical" evidence="1">
    <location>
        <begin position="12"/>
        <end position="36"/>
    </location>
</feature>
<keyword evidence="1" id="KW-0472">Membrane</keyword>
<feature type="non-terminal residue" evidence="2">
    <location>
        <position position="1"/>
    </location>
</feature>
<accession>G0U6N8</accession>
<proteinExistence type="predicted"/>
<evidence type="ECO:0000256" key="1">
    <source>
        <dbReference type="SAM" id="Phobius"/>
    </source>
</evidence>
<organism evidence="2">
    <name type="scientific">Trypanosoma vivax (strain Y486)</name>
    <dbReference type="NCBI Taxonomy" id="1055687"/>
    <lineage>
        <taxon>Eukaryota</taxon>
        <taxon>Discoba</taxon>
        <taxon>Euglenozoa</taxon>
        <taxon>Kinetoplastea</taxon>
        <taxon>Metakinetoplastina</taxon>
        <taxon>Trypanosomatida</taxon>
        <taxon>Trypanosomatidae</taxon>
        <taxon>Trypanosoma</taxon>
        <taxon>Duttonella</taxon>
    </lineage>
</organism>
<gene>
    <name evidence="2" type="ORF">TVY486_1005930</name>
</gene>
<keyword evidence="1" id="KW-1133">Transmembrane helix</keyword>
<dbReference type="EMBL" id="HE573026">
    <property type="protein sequence ID" value="CCC51542.1"/>
    <property type="molecule type" value="Genomic_DNA"/>
</dbReference>
<name>G0U6N8_TRYVY</name>
<dbReference type="VEuPathDB" id="TriTrypDB:TvY486_1005930"/>
<dbReference type="AlphaFoldDB" id="G0U6N8"/>
<sequence length="146" mass="16340">SGYMLTPKGRCVDSSFLIILYTLFFFFFSFVCPIPFHFIGGLYPGVTIAYTFVCTSTVTSQFFLGHTGIDRRRRSGGEGDALEEYGRQVGRPVAYLAFCPCRGARYAAVYKQTSALFSFHNRGLALHEIASHRRSCTSRCPCALFL</sequence>
<reference evidence="2" key="1">
    <citation type="journal article" date="2012" name="Proc. Natl. Acad. Sci. U.S.A.">
        <title>Antigenic diversity is generated by distinct evolutionary mechanisms in African trypanosome species.</title>
        <authorList>
            <person name="Jackson A.P."/>
            <person name="Berry A."/>
            <person name="Aslett M."/>
            <person name="Allison H.C."/>
            <person name="Burton P."/>
            <person name="Vavrova-Anderson J."/>
            <person name="Brown R."/>
            <person name="Browne H."/>
            <person name="Corton N."/>
            <person name="Hauser H."/>
            <person name="Gamble J."/>
            <person name="Gilderthorp R."/>
            <person name="Marcello L."/>
            <person name="McQuillan J."/>
            <person name="Otto T.D."/>
            <person name="Quail M.A."/>
            <person name="Sanders M.J."/>
            <person name="van Tonder A."/>
            <person name="Ginger M.L."/>
            <person name="Field M.C."/>
            <person name="Barry J.D."/>
            <person name="Hertz-Fowler C."/>
            <person name="Berriman M."/>
        </authorList>
    </citation>
    <scope>NUCLEOTIDE SEQUENCE</scope>
    <source>
        <strain evidence="2">Y486</strain>
    </source>
</reference>
<feature type="transmembrane region" description="Helical" evidence="1">
    <location>
        <begin position="42"/>
        <end position="64"/>
    </location>
</feature>
<keyword evidence="1" id="KW-0812">Transmembrane</keyword>
<evidence type="ECO:0000313" key="2">
    <source>
        <dbReference type="EMBL" id="CCC51542.1"/>
    </source>
</evidence>